<dbReference type="Gene3D" id="3.40.50.1460">
    <property type="match status" value="1"/>
</dbReference>
<feature type="compositionally biased region" description="Basic and acidic residues" evidence="8">
    <location>
        <begin position="1"/>
        <end position="16"/>
    </location>
</feature>
<dbReference type="PROSITE" id="PS50207">
    <property type="entry name" value="CASPASE_P10"/>
    <property type="match status" value="1"/>
</dbReference>
<keyword evidence="6" id="KW-0865">Zymogen</keyword>
<dbReference type="InterPro" id="IPR002398">
    <property type="entry name" value="Pept_C14"/>
</dbReference>
<comment type="caution">
    <text evidence="11">The sequence shown here is derived from an EMBL/GenBank/DDBJ whole genome shotgun (WGS) entry which is preliminary data.</text>
</comment>
<organism evidence="11 12">
    <name type="scientific">Rhynocoris fuscipes</name>
    <dbReference type="NCBI Taxonomy" id="488301"/>
    <lineage>
        <taxon>Eukaryota</taxon>
        <taxon>Metazoa</taxon>
        <taxon>Ecdysozoa</taxon>
        <taxon>Arthropoda</taxon>
        <taxon>Hexapoda</taxon>
        <taxon>Insecta</taxon>
        <taxon>Pterygota</taxon>
        <taxon>Neoptera</taxon>
        <taxon>Paraneoptera</taxon>
        <taxon>Hemiptera</taxon>
        <taxon>Heteroptera</taxon>
        <taxon>Panheteroptera</taxon>
        <taxon>Cimicomorpha</taxon>
        <taxon>Reduviidae</taxon>
        <taxon>Harpactorinae</taxon>
        <taxon>Harpactorini</taxon>
        <taxon>Rhynocoris</taxon>
    </lineage>
</organism>
<evidence type="ECO:0000313" key="12">
    <source>
        <dbReference type="Proteomes" id="UP001461498"/>
    </source>
</evidence>
<proteinExistence type="inferred from homology"/>
<dbReference type="InterPro" id="IPR011600">
    <property type="entry name" value="Pept_C14_caspase"/>
</dbReference>
<feature type="domain" description="Caspase family p10" evidence="9">
    <location>
        <begin position="192"/>
        <end position="284"/>
    </location>
</feature>
<dbReference type="SUPFAM" id="SSF52129">
    <property type="entry name" value="Caspase-like"/>
    <property type="match status" value="1"/>
</dbReference>
<dbReference type="GO" id="GO:0006508">
    <property type="term" value="P:proteolysis"/>
    <property type="evidence" value="ECO:0007669"/>
    <property type="project" value="UniProtKB-KW"/>
</dbReference>
<dbReference type="PANTHER" id="PTHR10454">
    <property type="entry name" value="CASPASE"/>
    <property type="match status" value="1"/>
</dbReference>
<name>A0AAW1DRN8_9HEMI</name>
<dbReference type="PROSITE" id="PS50208">
    <property type="entry name" value="CASPASE_P20"/>
    <property type="match status" value="1"/>
</dbReference>
<reference evidence="11 12" key="1">
    <citation type="submission" date="2022-12" db="EMBL/GenBank/DDBJ databases">
        <title>Chromosome-level genome assembly of true bugs.</title>
        <authorList>
            <person name="Ma L."/>
            <person name="Li H."/>
        </authorList>
    </citation>
    <scope>NUCLEOTIDE SEQUENCE [LARGE SCALE GENOMIC DNA]</scope>
    <source>
        <strain evidence="11">Lab_2022b</strain>
    </source>
</reference>
<dbReference type="GO" id="GO:0045751">
    <property type="term" value="P:negative regulation of Toll signaling pathway"/>
    <property type="evidence" value="ECO:0007669"/>
    <property type="project" value="UniProtKB-ARBA"/>
</dbReference>
<sequence length="307" mass="34986">MENEGRKDEIPRENRDGGGFSRAPVGPEQPRQPIKAPVENKDDRHYNMNHENRGMAVILNHRKFRNENLRERIGTDVDRDKLADCLKRLGFEVIIKENLTYKDLKEQIIQIAEMDHSKNDCLLIVILSHGRDYGEIHAYDRTYNINDDIIGELTGNACPSLAGKPKIFFIQACRGNKQDDGTEMVDGSQCSNVYKVPLGADFLIMHSTSPGKYSFINDAKGSWFIQEVVAELNQNAYKEDLVTLLTFANRRIALDHESNCEDLKGKKQVACITSMLTRLIQFLPKESTKDDLSEENKQNELQMNKNA</sequence>
<evidence type="ECO:0000256" key="7">
    <source>
        <dbReference type="RuleBase" id="RU003971"/>
    </source>
</evidence>
<evidence type="ECO:0008006" key="13">
    <source>
        <dbReference type="Google" id="ProtNLM"/>
    </source>
</evidence>
<dbReference type="InterPro" id="IPR001309">
    <property type="entry name" value="Pept_C14_p20"/>
</dbReference>
<dbReference type="InterPro" id="IPR033139">
    <property type="entry name" value="Caspase_cys_AS"/>
</dbReference>
<dbReference type="FunFam" id="3.40.50.1460:FF:000001">
    <property type="entry name" value="Caspase-3 preproprotein"/>
    <property type="match status" value="1"/>
</dbReference>
<dbReference type="InterPro" id="IPR002138">
    <property type="entry name" value="Pept_C14_p10"/>
</dbReference>
<dbReference type="PRINTS" id="PR00376">
    <property type="entry name" value="IL1BCENZYME"/>
</dbReference>
<accession>A0AAW1DRN8</accession>
<dbReference type="PROSITE" id="PS01121">
    <property type="entry name" value="CASPASE_HIS"/>
    <property type="match status" value="1"/>
</dbReference>
<keyword evidence="3" id="KW-0053">Apoptosis</keyword>
<dbReference type="InterPro" id="IPR029030">
    <property type="entry name" value="Caspase-like_dom_sf"/>
</dbReference>
<dbReference type="GO" id="GO:0016322">
    <property type="term" value="P:neuron remodeling"/>
    <property type="evidence" value="ECO:0007669"/>
    <property type="project" value="UniProtKB-ARBA"/>
</dbReference>
<feature type="domain" description="Caspase family p20" evidence="10">
    <location>
        <begin position="52"/>
        <end position="177"/>
    </location>
</feature>
<evidence type="ECO:0000256" key="4">
    <source>
        <dbReference type="ARBA" id="ARBA00022801"/>
    </source>
</evidence>
<dbReference type="Proteomes" id="UP001461498">
    <property type="component" value="Unassembled WGS sequence"/>
</dbReference>
<dbReference type="InterPro" id="IPR015917">
    <property type="entry name" value="Pept_C14A"/>
</dbReference>
<dbReference type="SMART" id="SM00115">
    <property type="entry name" value="CASc"/>
    <property type="match status" value="1"/>
</dbReference>
<dbReference type="PANTHER" id="PTHR10454:SF232">
    <property type="entry name" value="AT03047P-RELATED"/>
    <property type="match status" value="1"/>
</dbReference>
<dbReference type="EMBL" id="JAPXFL010000001">
    <property type="protein sequence ID" value="KAK9512515.1"/>
    <property type="molecule type" value="Genomic_DNA"/>
</dbReference>
<comment type="similarity">
    <text evidence="1 7">Belongs to the peptidase C14A family.</text>
</comment>
<evidence type="ECO:0000256" key="8">
    <source>
        <dbReference type="SAM" id="MobiDB-lite"/>
    </source>
</evidence>
<dbReference type="CDD" id="cd00032">
    <property type="entry name" value="CASc"/>
    <property type="match status" value="1"/>
</dbReference>
<dbReference type="GO" id="GO:0045476">
    <property type="term" value="P:nurse cell apoptotic process"/>
    <property type="evidence" value="ECO:0007669"/>
    <property type="project" value="UniProtKB-ARBA"/>
</dbReference>
<evidence type="ECO:0000313" key="11">
    <source>
        <dbReference type="EMBL" id="KAK9512515.1"/>
    </source>
</evidence>
<protein>
    <recommendedName>
        <fullName evidence="13">Caspase-1</fullName>
    </recommendedName>
</protein>
<dbReference type="GO" id="GO:0004197">
    <property type="term" value="F:cysteine-type endopeptidase activity"/>
    <property type="evidence" value="ECO:0007669"/>
    <property type="project" value="InterPro"/>
</dbReference>
<dbReference type="AlphaFoldDB" id="A0AAW1DRN8"/>
<dbReference type="GO" id="GO:0005737">
    <property type="term" value="C:cytoplasm"/>
    <property type="evidence" value="ECO:0007669"/>
    <property type="project" value="TreeGrafter"/>
</dbReference>
<evidence type="ECO:0000256" key="5">
    <source>
        <dbReference type="ARBA" id="ARBA00022807"/>
    </source>
</evidence>
<keyword evidence="5" id="KW-0788">Thiol protease</keyword>
<dbReference type="InterPro" id="IPR016129">
    <property type="entry name" value="Caspase_his_AS"/>
</dbReference>
<feature type="compositionally biased region" description="Basic and acidic residues" evidence="8">
    <location>
        <begin position="38"/>
        <end position="47"/>
    </location>
</feature>
<evidence type="ECO:0000256" key="2">
    <source>
        <dbReference type="ARBA" id="ARBA00022670"/>
    </source>
</evidence>
<feature type="region of interest" description="Disordered" evidence="8">
    <location>
        <begin position="1"/>
        <end position="47"/>
    </location>
</feature>
<keyword evidence="4" id="KW-0378">Hydrolase</keyword>
<dbReference type="GO" id="GO:0043525">
    <property type="term" value="P:positive regulation of neuron apoptotic process"/>
    <property type="evidence" value="ECO:0007669"/>
    <property type="project" value="TreeGrafter"/>
</dbReference>
<evidence type="ECO:0000259" key="9">
    <source>
        <dbReference type="PROSITE" id="PS50207"/>
    </source>
</evidence>
<dbReference type="PROSITE" id="PS01122">
    <property type="entry name" value="CASPASE_CYS"/>
    <property type="match status" value="1"/>
</dbReference>
<dbReference type="Pfam" id="PF00656">
    <property type="entry name" value="Peptidase_C14"/>
    <property type="match status" value="1"/>
</dbReference>
<keyword evidence="12" id="KW-1185">Reference proteome</keyword>
<evidence type="ECO:0000256" key="6">
    <source>
        <dbReference type="ARBA" id="ARBA00023145"/>
    </source>
</evidence>
<evidence type="ECO:0000256" key="3">
    <source>
        <dbReference type="ARBA" id="ARBA00022703"/>
    </source>
</evidence>
<keyword evidence="2" id="KW-0645">Protease</keyword>
<gene>
    <name evidence="11" type="ORF">O3M35_000918</name>
</gene>
<dbReference type="GO" id="GO:1990525">
    <property type="term" value="F:BIR domain binding"/>
    <property type="evidence" value="ECO:0007669"/>
    <property type="project" value="UniProtKB-ARBA"/>
</dbReference>
<evidence type="ECO:0000259" key="10">
    <source>
        <dbReference type="PROSITE" id="PS50208"/>
    </source>
</evidence>
<evidence type="ECO:0000256" key="1">
    <source>
        <dbReference type="ARBA" id="ARBA00010134"/>
    </source>
</evidence>